<reference evidence="6" key="1">
    <citation type="submission" date="2022-03" db="EMBL/GenBank/DDBJ databases">
        <authorList>
            <person name="Vrbovska V."/>
            <person name="Kovarovic V."/>
            <person name="Botka T."/>
            <person name="Pantucek R."/>
        </authorList>
    </citation>
    <scope>NUCLEOTIDE SEQUENCE</scope>
    <source>
        <strain evidence="6">CCM 2609</strain>
    </source>
</reference>
<dbReference type="SMART" id="SM01005">
    <property type="entry name" value="Ala_racemase_C"/>
    <property type="match status" value="1"/>
</dbReference>
<dbReference type="InterPro" id="IPR029066">
    <property type="entry name" value="PLP-binding_barrel"/>
</dbReference>
<evidence type="ECO:0000313" key="7">
    <source>
        <dbReference type="Proteomes" id="UP000830343"/>
    </source>
</evidence>
<accession>A0ABY3ZTN2</accession>
<comment type="similarity">
    <text evidence="4">Belongs to the alanine racemase family.</text>
</comment>
<dbReference type="GO" id="GO:0008784">
    <property type="term" value="F:alanine racemase activity"/>
    <property type="evidence" value="ECO:0007669"/>
    <property type="project" value="UniProtKB-EC"/>
</dbReference>
<evidence type="ECO:0000256" key="3">
    <source>
        <dbReference type="ARBA" id="ARBA00023235"/>
    </source>
</evidence>
<dbReference type="RefSeq" id="WP_243365651.1">
    <property type="nucleotide sequence ID" value="NZ_CP094348.1"/>
</dbReference>
<feature type="active site" description="Proton acceptor; specific for D-alanine" evidence="4">
    <location>
        <position position="39"/>
    </location>
</feature>
<comment type="catalytic activity">
    <reaction evidence="4">
        <text>L-alanine = D-alanine</text>
        <dbReference type="Rhea" id="RHEA:20249"/>
        <dbReference type="ChEBI" id="CHEBI:57416"/>
        <dbReference type="ChEBI" id="CHEBI:57972"/>
        <dbReference type="EC" id="5.1.1.1"/>
    </reaction>
</comment>
<dbReference type="HAMAP" id="MF_01201">
    <property type="entry name" value="Ala_racemase"/>
    <property type="match status" value="1"/>
</dbReference>
<evidence type="ECO:0000256" key="4">
    <source>
        <dbReference type="HAMAP-Rule" id="MF_01201"/>
    </source>
</evidence>
<dbReference type="Pfam" id="PF00842">
    <property type="entry name" value="Ala_racemase_C"/>
    <property type="match status" value="1"/>
</dbReference>
<feature type="modified residue" description="N6-(pyridoxal phosphate)lysine" evidence="4">
    <location>
        <position position="39"/>
    </location>
</feature>
<evidence type="ECO:0000259" key="5">
    <source>
        <dbReference type="SMART" id="SM01005"/>
    </source>
</evidence>
<dbReference type="Proteomes" id="UP000830343">
    <property type="component" value="Chromosome"/>
</dbReference>
<keyword evidence="7" id="KW-1185">Reference proteome</keyword>
<dbReference type="InterPro" id="IPR001608">
    <property type="entry name" value="Ala_racemase_N"/>
</dbReference>
<dbReference type="Pfam" id="PF01168">
    <property type="entry name" value="Ala_racemase_N"/>
    <property type="match status" value="1"/>
</dbReference>
<dbReference type="CDD" id="cd00430">
    <property type="entry name" value="PLPDE_III_AR"/>
    <property type="match status" value="1"/>
</dbReference>
<sequence>MSDRFYRPTFVNVSLDAIGQNYKSVSKLHPQKTAIAVIKADGYGLGAVNIAKYLMTQGAEFFAVATMDEAIELRMHGVKAKILVLGVVEPMHIRQASRHRLALTAPNAEWIMRAAQYMDKADKSVWLHVKVDTGMGRIGIRDKSEYEEAVTRIGEVEQFIFEGVYTHFSVADEDNDATEAVYQKFLTIIQDNKPEYIHCQNSAAALRYGCSECNAFRLGLSLYGYYPSEFIQSVSKVKLIPAMQLVSTVCFVKQIEPGDTVSYGRTYTAAESEYIATFPIGYADGLPRMMQGYHINLNGVQVPIVGRICMDQMMVRVPSNTSIGMQAIIIDNKHDSNQSLESAASKLNTITYEVLTSIGRRLPKRYYLNEDVKVYNELMK</sequence>
<feature type="binding site" evidence="4">
    <location>
        <position position="310"/>
    </location>
    <ligand>
        <name>substrate</name>
    </ligand>
</feature>
<dbReference type="SUPFAM" id="SSF50621">
    <property type="entry name" value="Alanine racemase C-terminal domain-like"/>
    <property type="match status" value="1"/>
</dbReference>
<dbReference type="EMBL" id="CP094348">
    <property type="protein sequence ID" value="UOB20269.1"/>
    <property type="molecule type" value="Genomic_DNA"/>
</dbReference>
<feature type="binding site" evidence="4">
    <location>
        <position position="137"/>
    </location>
    <ligand>
        <name>substrate</name>
    </ligand>
</feature>
<dbReference type="InterPro" id="IPR020622">
    <property type="entry name" value="Ala_racemase_pyridoxalP-BS"/>
</dbReference>
<dbReference type="PANTHER" id="PTHR30511">
    <property type="entry name" value="ALANINE RACEMASE"/>
    <property type="match status" value="1"/>
</dbReference>
<organism evidence="6 7">
    <name type="scientific">Macrococcus armenti</name>
    <dbReference type="NCBI Taxonomy" id="2875764"/>
    <lineage>
        <taxon>Bacteria</taxon>
        <taxon>Bacillati</taxon>
        <taxon>Bacillota</taxon>
        <taxon>Bacilli</taxon>
        <taxon>Bacillales</taxon>
        <taxon>Staphylococcaceae</taxon>
        <taxon>Macrococcus</taxon>
    </lineage>
</organism>
<gene>
    <name evidence="6" type="primary">alr</name>
    <name evidence="6" type="ORF">MRZ06_09775</name>
</gene>
<evidence type="ECO:0000313" key="6">
    <source>
        <dbReference type="EMBL" id="UOB20269.1"/>
    </source>
</evidence>
<dbReference type="PRINTS" id="PR00992">
    <property type="entry name" value="ALARACEMASE"/>
</dbReference>
<dbReference type="Gene3D" id="2.40.37.10">
    <property type="entry name" value="Lyase, Ornithine Decarboxylase, Chain A, domain 1"/>
    <property type="match status" value="1"/>
</dbReference>
<dbReference type="NCBIfam" id="TIGR00492">
    <property type="entry name" value="alr"/>
    <property type="match status" value="1"/>
</dbReference>
<dbReference type="InterPro" id="IPR009006">
    <property type="entry name" value="Ala_racemase/Decarboxylase_C"/>
</dbReference>
<feature type="active site" description="Proton acceptor; specific for L-alanine" evidence="4">
    <location>
        <position position="263"/>
    </location>
</feature>
<feature type="domain" description="Alanine racemase C-terminal" evidence="5">
    <location>
        <begin position="242"/>
        <end position="367"/>
    </location>
</feature>
<evidence type="ECO:0000256" key="2">
    <source>
        <dbReference type="ARBA" id="ARBA00022898"/>
    </source>
</evidence>
<dbReference type="InterPro" id="IPR011079">
    <property type="entry name" value="Ala_racemase_C"/>
</dbReference>
<name>A0ABY3ZTN2_9STAP</name>
<dbReference type="PROSITE" id="PS00395">
    <property type="entry name" value="ALANINE_RACEMASE"/>
    <property type="match status" value="1"/>
</dbReference>
<comment type="cofactor">
    <cofactor evidence="1 4">
        <name>pyridoxal 5'-phosphate</name>
        <dbReference type="ChEBI" id="CHEBI:597326"/>
    </cofactor>
</comment>
<keyword evidence="3 4" id="KW-0413">Isomerase</keyword>
<dbReference type="InterPro" id="IPR000821">
    <property type="entry name" value="Ala_racemase"/>
</dbReference>
<dbReference type="PANTHER" id="PTHR30511:SF0">
    <property type="entry name" value="ALANINE RACEMASE, CATABOLIC-RELATED"/>
    <property type="match status" value="1"/>
</dbReference>
<dbReference type="EC" id="5.1.1.1" evidence="4"/>
<reference evidence="6" key="2">
    <citation type="submission" date="2022-04" db="EMBL/GenBank/DDBJ databases">
        <title>Antimicrobial genetic elements in methicillin-resistant Macrococcus armenti.</title>
        <authorList>
            <person name="Keller J.E."/>
            <person name="Schwendener S."/>
            <person name="Pantucek R."/>
            <person name="Perreten V."/>
        </authorList>
    </citation>
    <scope>NUCLEOTIDE SEQUENCE</scope>
    <source>
        <strain evidence="6">CCM 2609</strain>
    </source>
</reference>
<protein>
    <recommendedName>
        <fullName evidence="4">Alanine racemase</fullName>
        <ecNumber evidence="4">5.1.1.1</ecNumber>
    </recommendedName>
</protein>
<dbReference type="Gene3D" id="3.20.20.10">
    <property type="entry name" value="Alanine racemase"/>
    <property type="match status" value="1"/>
</dbReference>
<proteinExistence type="inferred from homology"/>
<comment type="pathway">
    <text evidence="4">Amino-acid biosynthesis; D-alanine biosynthesis; D-alanine from L-alanine: step 1/1.</text>
</comment>
<evidence type="ECO:0000256" key="1">
    <source>
        <dbReference type="ARBA" id="ARBA00001933"/>
    </source>
</evidence>
<dbReference type="SUPFAM" id="SSF51419">
    <property type="entry name" value="PLP-binding barrel"/>
    <property type="match status" value="1"/>
</dbReference>
<comment type="function">
    <text evidence="4">Catalyzes the interconversion of L-alanine and D-alanine. May also act on other amino acids.</text>
</comment>
<keyword evidence="2 4" id="KW-0663">Pyridoxal phosphate</keyword>